<sequence length="417" mass="48716">MLHELPDYLRKKHTMLIGLWVAKQEPDMTIFLQPFVNQANKLSEYGFKWNNKGKEIMSKLFPITCCVDSPARCAMLNMKRFNGIHGCTYCEYPTVKIDNVRKYPMIENIPKLRTDESVKRQMAFAYYKYCSSTQSKQVDVLGVWGPSALMNLKHFNIVSGMIVDFLHACLVGLTELHTNIIFSNVAEEYYVGDPTKTHLINQRLLSIKPPTCVGKTPRGITERNNWKASEWLTWLLYYSIPCLSGLTKKKYIIHLSLFVRAMNILLSDSITPKMLHTANELPITFVFQFGQLYGNNYMHYNVHRLLHLRESVKNWGPLWAISTFPFENENKLVLRMKKNNSVVDDIFIIKMEWIMDYNEDYSMEEINDLIEDYETFEAGYNSHIENLLKPNGMEHFYQALHLKIIDIYTEKTDNIPN</sequence>
<reference evidence="1 2" key="1">
    <citation type="journal article" date="2024" name="bioRxiv">
        <title>A reference genome for Trichogramma kaykai: A tiny desert-dwelling parasitoid wasp with competing sex-ratio distorters.</title>
        <authorList>
            <person name="Culotta J."/>
            <person name="Lindsey A.R."/>
        </authorList>
    </citation>
    <scope>NUCLEOTIDE SEQUENCE [LARGE SCALE GENOMIC DNA]</scope>
    <source>
        <strain evidence="1 2">KSX58</strain>
    </source>
</reference>
<protein>
    <submittedName>
        <fullName evidence="1">Uncharacterized protein</fullName>
    </submittedName>
</protein>
<gene>
    <name evidence="1" type="ORF">TKK_014326</name>
</gene>
<dbReference type="PANTHER" id="PTHR46579">
    <property type="entry name" value="F5/8 TYPE C DOMAIN-CONTAINING PROTEIN-RELATED"/>
    <property type="match status" value="1"/>
</dbReference>
<keyword evidence="2" id="KW-1185">Reference proteome</keyword>
<evidence type="ECO:0000313" key="2">
    <source>
        <dbReference type="Proteomes" id="UP001627154"/>
    </source>
</evidence>
<proteinExistence type="predicted"/>
<name>A0ABD2WE45_9HYME</name>
<accession>A0ABD2WE45</accession>
<dbReference type="Proteomes" id="UP001627154">
    <property type="component" value="Unassembled WGS sequence"/>
</dbReference>
<organism evidence="1 2">
    <name type="scientific">Trichogramma kaykai</name>
    <dbReference type="NCBI Taxonomy" id="54128"/>
    <lineage>
        <taxon>Eukaryota</taxon>
        <taxon>Metazoa</taxon>
        <taxon>Ecdysozoa</taxon>
        <taxon>Arthropoda</taxon>
        <taxon>Hexapoda</taxon>
        <taxon>Insecta</taxon>
        <taxon>Pterygota</taxon>
        <taxon>Neoptera</taxon>
        <taxon>Endopterygota</taxon>
        <taxon>Hymenoptera</taxon>
        <taxon>Apocrita</taxon>
        <taxon>Proctotrupomorpha</taxon>
        <taxon>Chalcidoidea</taxon>
        <taxon>Trichogrammatidae</taxon>
        <taxon>Trichogramma</taxon>
    </lineage>
</organism>
<comment type="caution">
    <text evidence="1">The sequence shown here is derived from an EMBL/GenBank/DDBJ whole genome shotgun (WGS) entry which is preliminary data.</text>
</comment>
<evidence type="ECO:0000313" key="1">
    <source>
        <dbReference type="EMBL" id="KAL3390859.1"/>
    </source>
</evidence>
<dbReference type="AlphaFoldDB" id="A0ABD2WE45"/>
<dbReference type="PANTHER" id="PTHR46579:SF1">
    <property type="entry name" value="F5_8 TYPE C DOMAIN-CONTAINING PROTEIN"/>
    <property type="match status" value="1"/>
</dbReference>
<dbReference type="EMBL" id="JBJJXI010000114">
    <property type="protein sequence ID" value="KAL3390859.1"/>
    <property type="molecule type" value="Genomic_DNA"/>
</dbReference>